<comment type="caution">
    <text evidence="1">The sequence shown here is derived from an EMBL/GenBank/DDBJ whole genome shotgun (WGS) entry which is preliminary data.</text>
</comment>
<dbReference type="AlphaFoldDB" id="K2AYA7"/>
<sequence>MDINKYNKSELEQVYAILKKYRDLKKNIGKKSDEVIYFELNNEKKILIEYFTDLKIEEIKDFLKNLYKKHFDTDIDLNKATFKANPDLKWWVRIFLWDDMVDISFENIYNKISKI</sequence>
<gene>
    <name evidence="1" type="ORF">ACD_49C00014G0005</name>
</gene>
<proteinExistence type="predicted"/>
<organism evidence="1">
    <name type="scientific">uncultured bacterium</name>
    <name type="common">gcode 4</name>
    <dbReference type="NCBI Taxonomy" id="1234023"/>
    <lineage>
        <taxon>Bacteria</taxon>
        <taxon>environmental samples</taxon>
    </lineage>
</organism>
<accession>K2AYA7</accession>
<name>K2AYA7_9BACT</name>
<protein>
    <submittedName>
        <fullName evidence="1">Uncharacterized protein</fullName>
    </submittedName>
</protein>
<dbReference type="EMBL" id="AMFJ01021600">
    <property type="protein sequence ID" value="EKD66751.1"/>
    <property type="molecule type" value="Genomic_DNA"/>
</dbReference>
<evidence type="ECO:0000313" key="1">
    <source>
        <dbReference type="EMBL" id="EKD66751.1"/>
    </source>
</evidence>
<reference evidence="1" key="1">
    <citation type="journal article" date="2012" name="Science">
        <title>Fermentation, hydrogen, and sulfur metabolism in multiple uncultivated bacterial phyla.</title>
        <authorList>
            <person name="Wrighton K.C."/>
            <person name="Thomas B.C."/>
            <person name="Sharon I."/>
            <person name="Miller C.S."/>
            <person name="Castelle C.J."/>
            <person name="VerBerkmoes N.C."/>
            <person name="Wilkins M.J."/>
            <person name="Hettich R.L."/>
            <person name="Lipton M.S."/>
            <person name="Williams K.H."/>
            <person name="Long P.E."/>
            <person name="Banfield J.F."/>
        </authorList>
    </citation>
    <scope>NUCLEOTIDE SEQUENCE [LARGE SCALE GENOMIC DNA]</scope>
</reference>